<proteinExistence type="predicted"/>
<comment type="caution">
    <text evidence="1">The sequence shown here is derived from an EMBL/GenBank/DDBJ whole genome shotgun (WGS) entry which is preliminary data.</text>
</comment>
<sequence>MILIGTISILHGLTTMIIGKGRLIIKFERGSAPGAPLANSILMGEGEVVVIKGK</sequence>
<evidence type="ECO:0000313" key="1">
    <source>
        <dbReference type="EMBL" id="KAG6380617.1"/>
    </source>
</evidence>
<dbReference type="Proteomes" id="UP000683000">
    <property type="component" value="Unassembled WGS sequence"/>
</dbReference>
<keyword evidence="2" id="KW-1185">Reference proteome</keyword>
<dbReference type="AlphaFoldDB" id="A0A8I2Z1N7"/>
<evidence type="ECO:0000313" key="2">
    <source>
        <dbReference type="Proteomes" id="UP000683000"/>
    </source>
</evidence>
<gene>
    <name evidence="1" type="ORF">JVT61DRAFT_4983</name>
</gene>
<name>A0A8I2Z1N7_9AGAM</name>
<dbReference type="EMBL" id="JAGFBS010000002">
    <property type="protein sequence ID" value="KAG6380617.1"/>
    <property type="molecule type" value="Genomic_DNA"/>
</dbReference>
<accession>A0A8I2Z1N7</accession>
<organism evidence="1 2">
    <name type="scientific">Boletus reticuloceps</name>
    <dbReference type="NCBI Taxonomy" id="495285"/>
    <lineage>
        <taxon>Eukaryota</taxon>
        <taxon>Fungi</taxon>
        <taxon>Dikarya</taxon>
        <taxon>Basidiomycota</taxon>
        <taxon>Agaricomycotina</taxon>
        <taxon>Agaricomycetes</taxon>
        <taxon>Agaricomycetidae</taxon>
        <taxon>Boletales</taxon>
        <taxon>Boletineae</taxon>
        <taxon>Boletaceae</taxon>
        <taxon>Boletoideae</taxon>
        <taxon>Boletus</taxon>
    </lineage>
</organism>
<dbReference type="OrthoDB" id="2664332at2759"/>
<reference evidence="1" key="1">
    <citation type="submission" date="2021-03" db="EMBL/GenBank/DDBJ databases">
        <title>Evolutionary innovations through gain and loss of genes in the ectomycorrhizal Boletales.</title>
        <authorList>
            <person name="Wu G."/>
            <person name="Miyauchi S."/>
            <person name="Morin E."/>
            <person name="Yang Z.-L."/>
            <person name="Xu J."/>
            <person name="Martin F.M."/>
        </authorList>
    </citation>
    <scope>NUCLEOTIDE SEQUENCE</scope>
    <source>
        <strain evidence="1">BR01</strain>
    </source>
</reference>
<protein>
    <submittedName>
        <fullName evidence="1">Uncharacterized protein</fullName>
    </submittedName>
</protein>